<dbReference type="Pfam" id="PF11997">
    <property type="entry name" value="DUF3492"/>
    <property type="match status" value="1"/>
</dbReference>
<dbReference type="PANTHER" id="PTHR12526:SF636">
    <property type="entry name" value="BLL3647 PROTEIN"/>
    <property type="match status" value="1"/>
</dbReference>
<protein>
    <submittedName>
        <fullName evidence="3">GT4 family glycosyltransferase PelF</fullName>
    </submittedName>
</protein>
<dbReference type="SUPFAM" id="SSF53756">
    <property type="entry name" value="UDP-Glycosyltransferase/glycogen phosphorylase"/>
    <property type="match status" value="1"/>
</dbReference>
<name>A0ABN3N4D9_9ACTN</name>
<evidence type="ECO:0000256" key="1">
    <source>
        <dbReference type="SAM" id="MobiDB-lite"/>
    </source>
</evidence>
<comment type="caution">
    <text evidence="3">The sequence shown here is derived from an EMBL/GenBank/DDBJ whole genome shotgun (WGS) entry which is preliminary data.</text>
</comment>
<dbReference type="RefSeq" id="WP_344168231.1">
    <property type="nucleotide sequence ID" value="NZ_BAAARY010000002.1"/>
</dbReference>
<proteinExistence type="predicted"/>
<dbReference type="InterPro" id="IPR047691">
    <property type="entry name" value="PelF-like"/>
</dbReference>
<dbReference type="PANTHER" id="PTHR12526">
    <property type="entry name" value="GLYCOSYLTRANSFERASE"/>
    <property type="match status" value="1"/>
</dbReference>
<evidence type="ECO:0000259" key="2">
    <source>
        <dbReference type="Pfam" id="PF11997"/>
    </source>
</evidence>
<dbReference type="Proteomes" id="UP001499978">
    <property type="component" value="Unassembled WGS sequence"/>
</dbReference>
<feature type="domain" description="DUF3492" evidence="2">
    <location>
        <begin position="1"/>
        <end position="270"/>
    </location>
</feature>
<feature type="region of interest" description="Disordered" evidence="1">
    <location>
        <begin position="491"/>
        <end position="548"/>
    </location>
</feature>
<sequence>MRIALINEGTYPLAHGGVSTWCHQLVSGLTGHTFTLVALSGLAASGKLAYDLPGNVSTVRNVAVWDRPAPARGMLARRRRRRAAAEAAAGLLWGMFTEGPAGVDAFGAALRQLAVLSDDGAHPLHDVPLAGPLRHAWRSARLTQQDIRLPLPGLSRQEAMDAGMLLEHALRPLAHQLGQVDVCHAVAAGLPLLVALAAKWRDGVPYLITEHGVYLRERYLERNPAVTPAVKTIMLRFYRALAKIGYAEAGLVTSVSRFNQRWERRLGAPATRTMVVPNGVSPDRYPPLTATPQTPTIVWVGRIDPLKDLHTLVRAFALVRRSVPTAQLRLVGPVPSTNQPYADSCHALVGSLGLGGSVTFCGPVASSREAYAAGHVVALSSISEGMPYTVVEAMMCGRATVSTDVGGVADTVGDAGLVCAPGDPAAFAAACVTLLTDHARRDAIGAAARARALENFSLSRMLDTYDALYTEVRLGVGGRLAEPAPIPARALPARHGATTRPVAGSQPVSGPQPLNVGPSIRSRTMARMPRQVRRQPVETDAAALSGRR</sequence>
<evidence type="ECO:0000313" key="4">
    <source>
        <dbReference type="Proteomes" id="UP001499978"/>
    </source>
</evidence>
<dbReference type="NCBIfam" id="NF038011">
    <property type="entry name" value="PelF"/>
    <property type="match status" value="1"/>
</dbReference>
<reference evidence="3 4" key="1">
    <citation type="journal article" date="2019" name="Int. J. Syst. Evol. Microbiol.">
        <title>The Global Catalogue of Microorganisms (GCM) 10K type strain sequencing project: providing services to taxonomists for standard genome sequencing and annotation.</title>
        <authorList>
            <consortium name="The Broad Institute Genomics Platform"/>
            <consortium name="The Broad Institute Genome Sequencing Center for Infectious Disease"/>
            <person name="Wu L."/>
            <person name="Ma J."/>
        </authorList>
    </citation>
    <scope>NUCLEOTIDE SEQUENCE [LARGE SCALE GENOMIC DNA]</scope>
    <source>
        <strain evidence="3 4">JCM 3367</strain>
    </source>
</reference>
<evidence type="ECO:0000313" key="3">
    <source>
        <dbReference type="EMBL" id="GAA2514058.1"/>
    </source>
</evidence>
<gene>
    <name evidence="3" type="primary">pelF</name>
    <name evidence="3" type="ORF">GCM10010201_07480</name>
</gene>
<keyword evidence="4" id="KW-1185">Reference proteome</keyword>
<dbReference type="Pfam" id="PF13692">
    <property type="entry name" value="Glyco_trans_1_4"/>
    <property type="match status" value="1"/>
</dbReference>
<organism evidence="3 4">
    <name type="scientific">Pilimelia columellifera subsp. columellifera</name>
    <dbReference type="NCBI Taxonomy" id="706583"/>
    <lineage>
        <taxon>Bacteria</taxon>
        <taxon>Bacillati</taxon>
        <taxon>Actinomycetota</taxon>
        <taxon>Actinomycetes</taxon>
        <taxon>Micromonosporales</taxon>
        <taxon>Micromonosporaceae</taxon>
        <taxon>Pilimelia</taxon>
    </lineage>
</organism>
<dbReference type="EMBL" id="BAAARY010000002">
    <property type="protein sequence ID" value="GAA2514058.1"/>
    <property type="molecule type" value="Genomic_DNA"/>
</dbReference>
<accession>A0ABN3N4D9</accession>
<dbReference type="InterPro" id="IPR022622">
    <property type="entry name" value="DUF3492"/>
</dbReference>
<dbReference type="Gene3D" id="3.40.50.2000">
    <property type="entry name" value="Glycogen Phosphorylase B"/>
    <property type="match status" value="2"/>
</dbReference>